<reference evidence="5 6" key="1">
    <citation type="submission" date="2014-10" db="EMBL/GenBank/DDBJ databases">
        <title>Draft genome of the hookworm Ancylostoma caninum.</title>
        <authorList>
            <person name="Mitreva M."/>
        </authorList>
    </citation>
    <scope>NUCLEOTIDE SEQUENCE [LARGE SCALE GENOMIC DNA]</scope>
    <source>
        <strain evidence="5 6">Baltimore</strain>
    </source>
</reference>
<feature type="domain" description="Peroxin/Ferlin" evidence="4">
    <location>
        <begin position="146"/>
        <end position="180"/>
    </location>
</feature>
<comment type="similarity">
    <text evidence="1">Belongs to the TECPR1 family.</text>
</comment>
<organism evidence="5 6">
    <name type="scientific">Ancylostoma caninum</name>
    <name type="common">Dog hookworm</name>
    <dbReference type="NCBI Taxonomy" id="29170"/>
    <lineage>
        <taxon>Eukaryota</taxon>
        <taxon>Metazoa</taxon>
        <taxon>Ecdysozoa</taxon>
        <taxon>Nematoda</taxon>
        <taxon>Chromadorea</taxon>
        <taxon>Rhabditida</taxon>
        <taxon>Rhabditina</taxon>
        <taxon>Rhabditomorpha</taxon>
        <taxon>Strongyloidea</taxon>
        <taxon>Ancylostomatidae</taxon>
        <taxon>Ancylostomatinae</taxon>
        <taxon>Ancylostoma</taxon>
    </lineage>
</organism>
<dbReference type="PANTHER" id="PTHR23250:SF1">
    <property type="entry name" value="TECTONIN BETA-PROPELLER REPEAT-CONTAINING PROTEIN 1"/>
    <property type="match status" value="1"/>
</dbReference>
<evidence type="ECO:0000256" key="2">
    <source>
        <dbReference type="ARBA" id="ARBA00022737"/>
    </source>
</evidence>
<gene>
    <name evidence="5" type="ORF">ANCCAN_07077</name>
</gene>
<keyword evidence="6" id="KW-1185">Reference proteome</keyword>
<name>A0A368GTH1_ANCCA</name>
<proteinExistence type="inferred from homology"/>
<dbReference type="SMART" id="SM00693">
    <property type="entry name" value="DysFN"/>
    <property type="match status" value="2"/>
</dbReference>
<comment type="caution">
    <text evidence="5">The sequence shown here is derived from an EMBL/GenBank/DDBJ whole genome shotgun (WGS) entry which is preliminary data.</text>
</comment>
<dbReference type="InterPro" id="IPR051513">
    <property type="entry name" value="Tectonin_beta-prop"/>
</dbReference>
<evidence type="ECO:0000313" key="5">
    <source>
        <dbReference type="EMBL" id="RCN46898.1"/>
    </source>
</evidence>
<dbReference type="Proteomes" id="UP000252519">
    <property type="component" value="Unassembled WGS sequence"/>
</dbReference>
<dbReference type="InterPro" id="IPR006614">
    <property type="entry name" value="Peroxin/Ferlin"/>
</dbReference>
<dbReference type="SMART" id="SM00706">
    <property type="entry name" value="TECPR"/>
    <property type="match status" value="6"/>
</dbReference>
<evidence type="ECO:0000313" key="6">
    <source>
        <dbReference type="Proteomes" id="UP000252519"/>
    </source>
</evidence>
<keyword evidence="2" id="KW-0677">Repeat</keyword>
<feature type="domain" description="Peroxin/Ferlin" evidence="3">
    <location>
        <begin position="75"/>
        <end position="136"/>
    </location>
</feature>
<dbReference type="InterPro" id="IPR010482">
    <property type="entry name" value="TECPR1-like_DysF"/>
</dbReference>
<accession>A0A368GTH1</accession>
<dbReference type="Pfam" id="PF06398">
    <property type="entry name" value="Pex24p"/>
    <property type="match status" value="1"/>
</dbReference>
<dbReference type="InterPro" id="IPR006624">
    <property type="entry name" value="Beta-propeller_rpt_TECPR"/>
</dbReference>
<dbReference type="EMBL" id="JOJR01000071">
    <property type="protein sequence ID" value="RCN46898.1"/>
    <property type="molecule type" value="Genomic_DNA"/>
</dbReference>
<dbReference type="STRING" id="29170.A0A368GTH1"/>
<dbReference type="PANTHER" id="PTHR23250">
    <property type="entry name" value="DYSFERLIN-RELATED"/>
    <property type="match status" value="1"/>
</dbReference>
<dbReference type="GO" id="GO:0005737">
    <property type="term" value="C:cytoplasm"/>
    <property type="evidence" value="ECO:0007669"/>
    <property type="project" value="UniProtKB-ARBA"/>
</dbReference>
<sequence>MGNGYLWLLSGDGVPYRVTAANKIEHISDAYWKPEPVTTAGKDVKVCQVVGAPHAAFALDSSGAVYEFVLSSHLTIRQKVEIYSNQRWYPMIGWSSRTLPTDRASFSNEDGSRSGEMTGFYLKSDGWRWEEPWIVDIDVRKHDKEGWEYATNFAGAVWRPENGVSSFVRRRRWKRHMRYTSLEKWAELSRSNEVIVELAVGGFEVLPEQECFLFALTKDGVLLRRVGINANNPDGDYWHEIDGVIEKGEKEELSRICCSPSSGTLLVLTWDGRMFIRCGITREIPDGMLWSPVPTPGNRPVAFVSLGSNSIWTTLIDGNLWMGRMNCWPTNHEPIHSTVHFSEVAAGVYGICLNGKDQLVGVSEAGVVCVREGISSAEPAGRAFRKIVERTASEPQTWAMVSNSGAEYTNLPKHWVSDHVVIASTCHYRDAKWRKQILEDLCAVNDACWEAFKSMSNDLGDLIDDEVKSDSWNHKVRAKLRLAGERRFVAGMIYLSVEQMMFQPNSGNTIVKSLTEVTSAVCEFDLGTSTFIIRTSFCGESLELGFSEESDRDEWHEFLEQGINKNEVSIGLSECVFFSEIRRRILSAGDSSASHAVWSVSSQGLIRYHILSKESLANVNYTTSLCIPGCMKSVSAGAEEVVWSVAKDGSVYALSSEYNPITGNVANLALPQRTEIIREVVEYQRHAFMRGFVTFQGTSSGLSAWMEGSVPVNGLYNKLPSRQWSWIDTEWILVGEEKSEGGWAYSDIIDGVYKTEKKRKDRFRRRVWQRRCLYTGRGPWIIVEAPAVCCVEVQKTNADRILVWAVTEKGQVLIRQGVTPGNTQGAIWKHIISDYNITAISVASPTCVWATTREDRLLRRECTDQTDMECVDWAEVVYSPMKNMFSFCATGNLVFLLPASDPELVVIDMKREVSKVCLSLPKAVYIGFDHEGNVYYCDGSRIVRLERSSLLEFYISGNIPIQDCTQFSFV</sequence>
<evidence type="ECO:0000259" key="3">
    <source>
        <dbReference type="SMART" id="SM00693"/>
    </source>
</evidence>
<dbReference type="SMART" id="SM00694">
    <property type="entry name" value="DysFC"/>
    <property type="match status" value="2"/>
</dbReference>
<protein>
    <submittedName>
        <fullName evidence="5">Propeller</fullName>
    </submittedName>
</protein>
<dbReference type="OrthoDB" id="72441at2759"/>
<feature type="domain" description="Peroxin/Ferlin" evidence="3">
    <location>
        <begin position="678"/>
        <end position="734"/>
    </location>
</feature>
<dbReference type="GO" id="GO:0098588">
    <property type="term" value="C:bounding membrane of organelle"/>
    <property type="evidence" value="ECO:0007669"/>
    <property type="project" value="UniProtKB-ARBA"/>
</dbReference>
<evidence type="ECO:0000256" key="1">
    <source>
        <dbReference type="ARBA" id="ARBA00005966"/>
    </source>
</evidence>
<dbReference type="AlphaFoldDB" id="A0A368GTH1"/>
<feature type="domain" description="Peroxin/Ferlin" evidence="4">
    <location>
        <begin position="742"/>
        <end position="775"/>
    </location>
</feature>
<evidence type="ECO:0000259" key="4">
    <source>
        <dbReference type="SMART" id="SM00694"/>
    </source>
</evidence>
<dbReference type="Pfam" id="PF06462">
    <property type="entry name" value="Hyd_WA"/>
    <property type="match status" value="2"/>
</dbReference>